<dbReference type="Pfam" id="PF08308">
    <property type="entry name" value="PEGA"/>
    <property type="match status" value="1"/>
</dbReference>
<organism evidence="2 3">
    <name type="scientific">Candidatus Roizmanbacteria bacterium RIFCSPHIGHO2_12_FULL_41_11</name>
    <dbReference type="NCBI Taxonomy" id="1802052"/>
    <lineage>
        <taxon>Bacteria</taxon>
        <taxon>Candidatus Roizmaniibacteriota</taxon>
    </lineage>
</organism>
<name>A0A1F7I289_9BACT</name>
<dbReference type="Gene3D" id="2.120.10.30">
    <property type="entry name" value="TolB, C-terminal domain"/>
    <property type="match status" value="1"/>
</dbReference>
<evidence type="ECO:0000313" key="3">
    <source>
        <dbReference type="Proteomes" id="UP000176803"/>
    </source>
</evidence>
<dbReference type="EMBL" id="MGAC01000039">
    <property type="protein sequence ID" value="OGK37503.1"/>
    <property type="molecule type" value="Genomic_DNA"/>
</dbReference>
<gene>
    <name evidence="2" type="ORF">A3F03_03710</name>
</gene>
<protein>
    <recommendedName>
        <fullName evidence="1">PEGA domain-containing protein</fullName>
    </recommendedName>
</protein>
<accession>A0A1F7I289</accession>
<dbReference type="Proteomes" id="UP000176803">
    <property type="component" value="Unassembled WGS sequence"/>
</dbReference>
<evidence type="ECO:0000259" key="1">
    <source>
        <dbReference type="Pfam" id="PF08308"/>
    </source>
</evidence>
<dbReference type="AlphaFoldDB" id="A0A1F7I289"/>
<comment type="caution">
    <text evidence="2">The sequence shown here is derived from an EMBL/GenBank/DDBJ whole genome shotgun (WGS) entry which is preliminary data.</text>
</comment>
<dbReference type="InterPro" id="IPR011042">
    <property type="entry name" value="6-blade_b-propeller_TolB-like"/>
</dbReference>
<proteinExistence type="predicted"/>
<dbReference type="SUPFAM" id="SSF82171">
    <property type="entry name" value="DPP6 N-terminal domain-like"/>
    <property type="match status" value="1"/>
</dbReference>
<feature type="domain" description="PEGA" evidence="1">
    <location>
        <begin position="43"/>
        <end position="97"/>
    </location>
</feature>
<evidence type="ECO:0000313" key="2">
    <source>
        <dbReference type="EMBL" id="OGK37503.1"/>
    </source>
</evidence>
<dbReference type="InterPro" id="IPR013229">
    <property type="entry name" value="PEGA"/>
</dbReference>
<reference evidence="2 3" key="1">
    <citation type="journal article" date="2016" name="Nat. Commun.">
        <title>Thousands of microbial genomes shed light on interconnected biogeochemical processes in an aquifer system.</title>
        <authorList>
            <person name="Anantharaman K."/>
            <person name="Brown C.T."/>
            <person name="Hug L.A."/>
            <person name="Sharon I."/>
            <person name="Castelle C.J."/>
            <person name="Probst A.J."/>
            <person name="Thomas B.C."/>
            <person name="Singh A."/>
            <person name="Wilkins M.J."/>
            <person name="Karaoz U."/>
            <person name="Brodie E.L."/>
            <person name="Williams K.H."/>
            <person name="Hubbard S.S."/>
            <person name="Banfield J.F."/>
        </authorList>
    </citation>
    <scope>NUCLEOTIDE SEQUENCE [LARGE SCALE GENOMIC DNA]</scope>
</reference>
<sequence>MKKVLIAVSILAVLILITVAIALYGRGYRFSFNNGRADLSGTGLLVATSNPDGAQVFVNGHLTTATNNTINLQPGSYNVRIFKEGYFPWEKNLIIEKGVVDKAEALLFPAAPKLESITNIGVNNPVLDPSRTKIAYTVTSQAVRKNGVYVLDMTSRPILTLQSSSSQIADDTVSLFSKAILSWSPDGESLIASISAQDLSANYLLAAGSFNQSPSDVTETLTSVNSSWDKLKADRDKSLADGLSAKLRKTVSDNFNIMSWSADETKILYQASSSATLPIIRIPRLIGVNSTLEERNLEKDGIYVYDIKEDRNYKIHAPANKDQVFLTWFPDSKHLIYVHDKKIDIMEYDGANVTKIFAGPFTDNFVFPWSDNSRIVILTNLGNSDTFSNLYTISLK</sequence>